<name>A0A5A7Q4K7_STRAF</name>
<keyword evidence="3" id="KW-1185">Reference proteome</keyword>
<accession>A0A5A7Q4K7</accession>
<protein>
    <submittedName>
        <fullName evidence="2">DNA replication licensing factor MCM3</fullName>
    </submittedName>
</protein>
<dbReference type="EMBL" id="BKCP01005838">
    <property type="protein sequence ID" value="GER40120.1"/>
    <property type="molecule type" value="Genomic_DNA"/>
</dbReference>
<dbReference type="AlphaFoldDB" id="A0A5A7Q4K7"/>
<proteinExistence type="predicted"/>
<keyword evidence="1" id="KW-0812">Transmembrane</keyword>
<sequence>MLGLGDPLNNPSSSTSQQVDWCIQGVALMNNSEVALLSQSRDAAHKQPVDVTLFCIREWLEKGLQLGWQEVKLRFTDKDLFQMISSNTLCNTKFAVLAPLPRLELNLTRALNALEGEREVLLEKQTKLMGNYQEFFAFFVQRSTVCVLMMAGGLFIGYYLYSKVHGYIITALAMNLVVEIVAYEEPTCHHQNANGAALYEKRDKLLRGELCRRCKISIRIA</sequence>
<dbReference type="Proteomes" id="UP000325081">
    <property type="component" value="Unassembled WGS sequence"/>
</dbReference>
<reference evidence="3" key="1">
    <citation type="journal article" date="2019" name="Curr. Biol.">
        <title>Genome Sequence of Striga asiatica Provides Insight into the Evolution of Plant Parasitism.</title>
        <authorList>
            <person name="Yoshida S."/>
            <person name="Kim S."/>
            <person name="Wafula E.K."/>
            <person name="Tanskanen J."/>
            <person name="Kim Y.M."/>
            <person name="Honaas L."/>
            <person name="Yang Z."/>
            <person name="Spallek T."/>
            <person name="Conn C.E."/>
            <person name="Ichihashi Y."/>
            <person name="Cheong K."/>
            <person name="Cui S."/>
            <person name="Der J.P."/>
            <person name="Gundlach H."/>
            <person name="Jiao Y."/>
            <person name="Hori C."/>
            <person name="Ishida J.K."/>
            <person name="Kasahara H."/>
            <person name="Kiba T."/>
            <person name="Kim M.S."/>
            <person name="Koo N."/>
            <person name="Laohavisit A."/>
            <person name="Lee Y.H."/>
            <person name="Lumba S."/>
            <person name="McCourt P."/>
            <person name="Mortimer J.C."/>
            <person name="Mutuku J.M."/>
            <person name="Nomura T."/>
            <person name="Sasaki-Sekimoto Y."/>
            <person name="Seto Y."/>
            <person name="Wang Y."/>
            <person name="Wakatake T."/>
            <person name="Sakakibara H."/>
            <person name="Demura T."/>
            <person name="Yamaguchi S."/>
            <person name="Yoneyama K."/>
            <person name="Manabe R.I."/>
            <person name="Nelson D.C."/>
            <person name="Schulman A.H."/>
            <person name="Timko M.P."/>
            <person name="dePamphilis C.W."/>
            <person name="Choi D."/>
            <person name="Shirasu K."/>
        </authorList>
    </citation>
    <scope>NUCLEOTIDE SEQUENCE [LARGE SCALE GENOMIC DNA]</scope>
    <source>
        <strain evidence="3">cv. UVA1</strain>
    </source>
</reference>
<comment type="caution">
    <text evidence="2">The sequence shown here is derived from an EMBL/GenBank/DDBJ whole genome shotgun (WGS) entry which is preliminary data.</text>
</comment>
<organism evidence="2 3">
    <name type="scientific">Striga asiatica</name>
    <name type="common">Asiatic witchweed</name>
    <name type="synonym">Buchnera asiatica</name>
    <dbReference type="NCBI Taxonomy" id="4170"/>
    <lineage>
        <taxon>Eukaryota</taxon>
        <taxon>Viridiplantae</taxon>
        <taxon>Streptophyta</taxon>
        <taxon>Embryophyta</taxon>
        <taxon>Tracheophyta</taxon>
        <taxon>Spermatophyta</taxon>
        <taxon>Magnoliopsida</taxon>
        <taxon>eudicotyledons</taxon>
        <taxon>Gunneridae</taxon>
        <taxon>Pentapetalae</taxon>
        <taxon>asterids</taxon>
        <taxon>lamiids</taxon>
        <taxon>Lamiales</taxon>
        <taxon>Orobanchaceae</taxon>
        <taxon>Buchnereae</taxon>
        <taxon>Striga</taxon>
    </lineage>
</organism>
<evidence type="ECO:0000313" key="3">
    <source>
        <dbReference type="Proteomes" id="UP000325081"/>
    </source>
</evidence>
<feature type="transmembrane region" description="Helical" evidence="1">
    <location>
        <begin position="135"/>
        <end position="158"/>
    </location>
</feature>
<evidence type="ECO:0000256" key="1">
    <source>
        <dbReference type="SAM" id="Phobius"/>
    </source>
</evidence>
<keyword evidence="1" id="KW-1133">Transmembrane helix</keyword>
<gene>
    <name evidence="2" type="ORF">STAS_16768</name>
</gene>
<evidence type="ECO:0000313" key="2">
    <source>
        <dbReference type="EMBL" id="GER40120.1"/>
    </source>
</evidence>
<keyword evidence="1" id="KW-0472">Membrane</keyword>